<protein>
    <submittedName>
        <fullName evidence="1">Uncharacterized protein</fullName>
    </submittedName>
</protein>
<name>A0A4S4M0M7_9APHY</name>
<reference evidence="1 2" key="1">
    <citation type="submission" date="2019-02" db="EMBL/GenBank/DDBJ databases">
        <title>Genome sequencing of the rare red list fungi Antrodiella citrinella (Flaviporus citrinellus).</title>
        <authorList>
            <person name="Buettner E."/>
            <person name="Kellner H."/>
        </authorList>
    </citation>
    <scope>NUCLEOTIDE SEQUENCE [LARGE SCALE GENOMIC DNA]</scope>
    <source>
        <strain evidence="1 2">DSM 108506</strain>
    </source>
</reference>
<comment type="caution">
    <text evidence="1">The sequence shown here is derived from an EMBL/GenBank/DDBJ whole genome shotgun (WGS) entry which is preliminary data.</text>
</comment>
<gene>
    <name evidence="1" type="ORF">EUX98_g9079</name>
</gene>
<evidence type="ECO:0000313" key="2">
    <source>
        <dbReference type="Proteomes" id="UP000308730"/>
    </source>
</evidence>
<dbReference type="Proteomes" id="UP000308730">
    <property type="component" value="Unassembled WGS sequence"/>
</dbReference>
<evidence type="ECO:0000313" key="1">
    <source>
        <dbReference type="EMBL" id="THH17691.1"/>
    </source>
</evidence>
<dbReference type="EMBL" id="SGPM01000635">
    <property type="protein sequence ID" value="THH17691.1"/>
    <property type="molecule type" value="Genomic_DNA"/>
</dbReference>
<proteinExistence type="predicted"/>
<organism evidence="1 2">
    <name type="scientific">Antrodiella citrinella</name>
    <dbReference type="NCBI Taxonomy" id="2447956"/>
    <lineage>
        <taxon>Eukaryota</taxon>
        <taxon>Fungi</taxon>
        <taxon>Dikarya</taxon>
        <taxon>Basidiomycota</taxon>
        <taxon>Agaricomycotina</taxon>
        <taxon>Agaricomycetes</taxon>
        <taxon>Polyporales</taxon>
        <taxon>Steccherinaceae</taxon>
        <taxon>Antrodiella</taxon>
    </lineage>
</organism>
<accession>A0A4S4M0M7</accession>
<dbReference type="AlphaFoldDB" id="A0A4S4M0M7"/>
<sequence length="1113" mass="123621">MQDCICYLRAINHHNSTIHVRSDQCTGEIVSSGTACGSCQGAVALCEYVAASARKNSVVLHHASYSQLVKKLNRSERQGQTARLKNLQSAKALKRLRVHQETWRVLFKLLGTHDVPGLHRIFKNSMWNNWSAEKLLEKVAMARDGKYLPRNYSPWEFDLAIAIYELGGAAALHALHNSPFALPTRTTLIDRRKDFHIRISIGSVNISDILANIETMFSDVGPHHKRVGIVLSMDEVASDGRLCYLTATDEIAGVCEHAETELNSVKMGKNTDVIRIVCEAVRAGKIHVGQEVLVAAFARLDETDYGAKPCLLLPTCKRGSYMDAALHIEKLRQAWDISPYGARLHGPILSMSSDGDPKRRPAYYVHCMVRRMVPSDPLFPLLGQLPGLNLRTGRNFETQDFDYKHTFKRICKLVCTRDGLVVNETVINKGLLALWLEHLTDTDWSQDSLFELLNPNSPSSSTQRVNTLLSPKDPQDVPRAVKLLTLIGDIRHMDTSELDPSEAKTHRSLSLLGETLNALTEPFVDPTLSLSKQIISLVLFAHLACALFMKHGSKFMPLHLYSDLQCMVRTAIFHVAHTKLLDPELKVFLCLLGDDVLEVLFGLARMIGGHSPNVDVDMLGQRFGSVLRLASIFLRHPGWEQHPQRLRLKRSRDADHLSPRNWIGDLRASQCDLTACWEEGVRAAESLLKSFDYEINFSELFKKEGVDLMRPKGGKYPGISLEVDHSIGDSDTNTTLATDTNAPEIDIEAIGSDTTKFPFLSYDGQAELNASGGRTAFTIPEHSIWMELEGGKLAHKKTVLRHFTDDSMDNDYNRSHDRLLRVRYFSIGGDKLDRSQSSIYTSQSRGPGFFGLGSLYETLVVLASAKPPKIGLAILQCTSIKQGSQTLSTAPADEIMHVSSKFDVSRQILSFVPLTQLSQQTPSSPASSTITWAWDSNYTTWDPPPKAGSQKSAPTGTGSGPRLNISVHGTLTYPLFSPKVKSILAGDQILEPIVDSLPTSISRTWIVAETDLQKVEEDLHKRVIRSDEIRQRLQSVGSIRSGYFPYTVSIAPGQTLEHITSSISPPVDQRGSLSCCICNASVKGADRQTHMGSHIRCSINGHLRRLLARYFDS</sequence>
<dbReference type="OrthoDB" id="2659442at2759"/>
<keyword evidence="2" id="KW-1185">Reference proteome</keyword>